<evidence type="ECO:0000313" key="4">
    <source>
        <dbReference type="Proteomes" id="UP001194580"/>
    </source>
</evidence>
<reference evidence="3" key="1">
    <citation type="journal article" date="2020" name="Fungal Divers.">
        <title>Resolving the Mortierellaceae phylogeny through synthesis of multi-gene phylogenetics and phylogenomics.</title>
        <authorList>
            <person name="Vandepol N."/>
            <person name="Liber J."/>
            <person name="Desiro A."/>
            <person name="Na H."/>
            <person name="Kennedy M."/>
            <person name="Barry K."/>
            <person name="Grigoriev I.V."/>
            <person name="Miller A.N."/>
            <person name="O'Donnell K."/>
            <person name="Stajich J.E."/>
            <person name="Bonito G."/>
        </authorList>
    </citation>
    <scope>NUCLEOTIDE SEQUENCE</scope>
    <source>
        <strain evidence="3">NRRL 28262</strain>
    </source>
</reference>
<dbReference type="AlphaFoldDB" id="A0AAD4DD16"/>
<proteinExistence type="predicted"/>
<keyword evidence="1" id="KW-0175">Coiled coil</keyword>
<dbReference type="EMBL" id="JAAAIL010000569">
    <property type="protein sequence ID" value="KAG0274708.1"/>
    <property type="molecule type" value="Genomic_DNA"/>
</dbReference>
<feature type="region of interest" description="Disordered" evidence="2">
    <location>
        <begin position="195"/>
        <end position="231"/>
    </location>
</feature>
<keyword evidence="4" id="KW-1185">Reference proteome</keyword>
<name>A0AAD4DD16_9FUNG</name>
<sequence length="333" mass="36688">MTRVESTEASLSLDPSKKSKLEPEQLMALEKKLETSAPLKELEDLFKTMTVQQIRDKLEQKKQIEEHLQDIQSAQEIATKEAQESTTTAFIQLIRLFYALKQLNEAKEFLTSPLLNSLKVLEKFQTRLFEVAQGAELLDEDDCVHSRRELFSIVHKLGKKCTDNVAEDGDITYKLIYDELDHVTYPSACQELKDVPLAPGNHQEPSQSQAVEEDDDDKASVGSLLSEPSSMVTQKSCATVESWFNKLSASATNLTSASPPKSTPGPRAKELPQATSMEQGEPTPITQVSGCREVASQTDPVASSEPPPSLSASTPMPPNVVPLVPVHPMPECN</sequence>
<feature type="compositionally biased region" description="Pro residues" evidence="2">
    <location>
        <begin position="305"/>
        <end position="333"/>
    </location>
</feature>
<dbReference type="Proteomes" id="UP001194580">
    <property type="component" value="Unassembled WGS sequence"/>
</dbReference>
<feature type="coiled-coil region" evidence="1">
    <location>
        <begin position="54"/>
        <end position="84"/>
    </location>
</feature>
<gene>
    <name evidence="3" type="ORF">BGZ95_009526</name>
</gene>
<evidence type="ECO:0000256" key="2">
    <source>
        <dbReference type="SAM" id="MobiDB-lite"/>
    </source>
</evidence>
<feature type="compositionally biased region" description="Polar residues" evidence="2">
    <location>
        <begin position="273"/>
        <end position="299"/>
    </location>
</feature>
<organism evidence="3 4">
    <name type="scientific">Linnemannia exigua</name>
    <dbReference type="NCBI Taxonomy" id="604196"/>
    <lineage>
        <taxon>Eukaryota</taxon>
        <taxon>Fungi</taxon>
        <taxon>Fungi incertae sedis</taxon>
        <taxon>Mucoromycota</taxon>
        <taxon>Mortierellomycotina</taxon>
        <taxon>Mortierellomycetes</taxon>
        <taxon>Mortierellales</taxon>
        <taxon>Mortierellaceae</taxon>
        <taxon>Linnemannia</taxon>
    </lineage>
</organism>
<comment type="caution">
    <text evidence="3">The sequence shown here is derived from an EMBL/GenBank/DDBJ whole genome shotgun (WGS) entry which is preliminary data.</text>
</comment>
<accession>A0AAD4DD16</accession>
<evidence type="ECO:0000256" key="1">
    <source>
        <dbReference type="SAM" id="Coils"/>
    </source>
</evidence>
<protein>
    <submittedName>
        <fullName evidence="3">Uncharacterized protein</fullName>
    </submittedName>
</protein>
<evidence type="ECO:0000313" key="3">
    <source>
        <dbReference type="EMBL" id="KAG0274708.1"/>
    </source>
</evidence>
<feature type="region of interest" description="Disordered" evidence="2">
    <location>
        <begin position="251"/>
        <end position="333"/>
    </location>
</feature>